<dbReference type="RefSeq" id="WP_025066487.1">
    <property type="nucleotide sequence ID" value="NZ_CAUPOR010000104.1"/>
</dbReference>
<organism evidence="2 3">
    <name type="scientific">Hoylesella enoeca</name>
    <dbReference type="NCBI Taxonomy" id="76123"/>
    <lineage>
        <taxon>Bacteria</taxon>
        <taxon>Pseudomonadati</taxon>
        <taxon>Bacteroidota</taxon>
        <taxon>Bacteroidia</taxon>
        <taxon>Bacteroidales</taxon>
        <taxon>Prevotellaceae</taxon>
        <taxon>Hoylesella</taxon>
    </lineage>
</organism>
<keyword evidence="3" id="KW-1185">Reference proteome</keyword>
<feature type="compositionally biased region" description="Acidic residues" evidence="1">
    <location>
        <begin position="57"/>
        <end position="68"/>
    </location>
</feature>
<name>A0A0S2KKA3_9BACT</name>
<feature type="region of interest" description="Disordered" evidence="1">
    <location>
        <begin position="29"/>
        <end position="68"/>
    </location>
</feature>
<dbReference type="KEGG" id="peo:AS203_06150"/>
<gene>
    <name evidence="2" type="ORF">AS203_06150</name>
</gene>
<evidence type="ECO:0000313" key="2">
    <source>
        <dbReference type="EMBL" id="ALO48710.1"/>
    </source>
</evidence>
<evidence type="ECO:0000256" key="1">
    <source>
        <dbReference type="SAM" id="MobiDB-lite"/>
    </source>
</evidence>
<dbReference type="Proteomes" id="UP000056252">
    <property type="component" value="Chromosome"/>
</dbReference>
<protein>
    <submittedName>
        <fullName evidence="2">Uncharacterized protein</fullName>
    </submittedName>
</protein>
<dbReference type="AlphaFoldDB" id="A0A0S2KKA3"/>
<dbReference type="STRING" id="76123.AS203_06150"/>
<accession>A0A0S2KKA3</accession>
<evidence type="ECO:0000313" key="3">
    <source>
        <dbReference type="Proteomes" id="UP000056252"/>
    </source>
</evidence>
<proteinExistence type="predicted"/>
<reference evidence="3" key="1">
    <citation type="submission" date="2015-11" db="EMBL/GenBank/DDBJ databases">
        <authorList>
            <person name="Holder M.E."/>
            <person name="Ajami N.J."/>
            <person name="Petrosino J.F."/>
        </authorList>
    </citation>
    <scope>NUCLEOTIDE SEQUENCE [LARGE SCALE GENOMIC DNA]</scope>
    <source>
        <strain evidence="3">F0113</strain>
    </source>
</reference>
<sequence length="68" mass="6830">MRKNQVTNSAYEKPQISVLYAVTESLILAGSPGSGGHGGGGSGGTVPHGAKAGVLDSGDEEESSLWDD</sequence>
<feature type="compositionally biased region" description="Gly residues" evidence="1">
    <location>
        <begin position="32"/>
        <end position="46"/>
    </location>
</feature>
<dbReference type="EMBL" id="CP013195">
    <property type="protein sequence ID" value="ALO48710.1"/>
    <property type="molecule type" value="Genomic_DNA"/>
</dbReference>